<dbReference type="RefSeq" id="WP_284364433.1">
    <property type="nucleotide sequence ID" value="NZ_BSNI01000002.1"/>
</dbReference>
<comment type="caution">
    <text evidence="1">The sequence shown here is derived from an EMBL/GenBank/DDBJ whole genome shotgun (WGS) entry which is preliminary data.</text>
</comment>
<evidence type="ECO:0000313" key="2">
    <source>
        <dbReference type="Proteomes" id="UP001161405"/>
    </source>
</evidence>
<proteinExistence type="predicted"/>
<sequence length="401" mass="44375">MGNFFNRLFGQRANSPAEHKSAHSFISMMESPSANWSGRSYAAAAQNACIRNPVAHRAISLVTQNAARVPLMVDDQGERLATHPVLDLLSRPNPDLSGPELIETIFSHLLLSGNAYLEVLQFEPGRHHIYPLRPDRVVPIVGQDGWIKAYDYKVGNTKRRIAASKQNPIPMIHLRNFHPTSDHSGLAPILAAMDAVDTHNKACEWHKSLLDNAARPSGALVYSAEAGNLTAEQFDRLKSELNASFQGAANAGRPMVLEGGLDWKTLSMSPRDMDFIEAKNSAARDIAMAFGVPPMLLCIAGDTTYANYKEANRAFWRQTIIPQMVKTCAALSRNLHLIFPGRWALVPNFEAIEAIADERLANWAKIDALNTLSEDEKRELIGLPKHTFSKTSPDLSDHRED</sequence>
<dbReference type="Gene3D" id="3.30.1120.70">
    <property type="match status" value="1"/>
</dbReference>
<evidence type="ECO:0000313" key="1">
    <source>
        <dbReference type="EMBL" id="GLQ17939.1"/>
    </source>
</evidence>
<gene>
    <name evidence="1" type="primary">gp34</name>
    <name evidence="1" type="ORF">GCM10007879_21880</name>
</gene>
<accession>A0ABQ5UU80</accession>
<name>A0ABQ5UU80_9HYPH</name>
<dbReference type="InterPro" id="IPR006944">
    <property type="entry name" value="Phage/GTA_portal"/>
</dbReference>
<organism evidence="1 2">
    <name type="scientific">Maritalea porphyrae</name>
    <dbReference type="NCBI Taxonomy" id="880732"/>
    <lineage>
        <taxon>Bacteria</taxon>
        <taxon>Pseudomonadati</taxon>
        <taxon>Pseudomonadota</taxon>
        <taxon>Alphaproteobacteria</taxon>
        <taxon>Hyphomicrobiales</taxon>
        <taxon>Devosiaceae</taxon>
        <taxon>Maritalea</taxon>
    </lineage>
</organism>
<dbReference type="Gene3D" id="1.20.1270.210">
    <property type="match status" value="1"/>
</dbReference>
<dbReference type="Gene3D" id="3.40.140.120">
    <property type="match status" value="1"/>
</dbReference>
<protein>
    <submittedName>
        <fullName evidence="1">Portal protein</fullName>
    </submittedName>
</protein>
<dbReference type="EMBL" id="BSNI01000002">
    <property type="protein sequence ID" value="GLQ17939.1"/>
    <property type="molecule type" value="Genomic_DNA"/>
</dbReference>
<dbReference type="Proteomes" id="UP001161405">
    <property type="component" value="Unassembled WGS sequence"/>
</dbReference>
<dbReference type="InterPro" id="IPR006427">
    <property type="entry name" value="Portal_HK97"/>
</dbReference>
<reference evidence="1" key="1">
    <citation type="journal article" date="2014" name="Int. J. Syst. Evol. Microbiol.">
        <title>Complete genome of a new Firmicutes species belonging to the dominant human colonic microbiota ('Ruminococcus bicirculans') reveals two chromosomes and a selective capacity to utilize plant glucans.</title>
        <authorList>
            <consortium name="NISC Comparative Sequencing Program"/>
            <person name="Wegmann U."/>
            <person name="Louis P."/>
            <person name="Goesmann A."/>
            <person name="Henrissat B."/>
            <person name="Duncan S.H."/>
            <person name="Flint H.J."/>
        </authorList>
    </citation>
    <scope>NUCLEOTIDE SEQUENCE</scope>
    <source>
        <strain evidence="1">NBRC 107169</strain>
    </source>
</reference>
<dbReference type="NCBIfam" id="TIGR01537">
    <property type="entry name" value="portal_HK97"/>
    <property type="match status" value="1"/>
</dbReference>
<keyword evidence="2" id="KW-1185">Reference proteome</keyword>
<reference evidence="1" key="2">
    <citation type="submission" date="2023-01" db="EMBL/GenBank/DDBJ databases">
        <title>Draft genome sequence of Maritalea porphyrae strain NBRC 107169.</title>
        <authorList>
            <person name="Sun Q."/>
            <person name="Mori K."/>
        </authorList>
    </citation>
    <scope>NUCLEOTIDE SEQUENCE</scope>
    <source>
        <strain evidence="1">NBRC 107169</strain>
    </source>
</reference>
<dbReference type="Pfam" id="PF04860">
    <property type="entry name" value="Phage_portal"/>
    <property type="match status" value="1"/>
</dbReference>